<dbReference type="PANTHER" id="PTHR46910:SF33">
    <property type="entry name" value="ZN(II)2CYS6 TRANSCRIPTION FACTOR (EUROFUNG)"/>
    <property type="match status" value="1"/>
</dbReference>
<dbReference type="CDD" id="cd00067">
    <property type="entry name" value="GAL4"/>
    <property type="match status" value="1"/>
</dbReference>
<evidence type="ECO:0000256" key="1">
    <source>
        <dbReference type="ARBA" id="ARBA00022723"/>
    </source>
</evidence>
<evidence type="ECO:0000256" key="6">
    <source>
        <dbReference type="SAM" id="MobiDB-lite"/>
    </source>
</evidence>
<dbReference type="EMBL" id="AP024450">
    <property type="protein sequence ID" value="BCS29759.1"/>
    <property type="molecule type" value="Genomic_DNA"/>
</dbReference>
<feature type="compositionally biased region" description="Polar residues" evidence="6">
    <location>
        <begin position="62"/>
        <end position="86"/>
    </location>
</feature>
<feature type="region of interest" description="Disordered" evidence="6">
    <location>
        <begin position="55"/>
        <end position="90"/>
    </location>
</feature>
<evidence type="ECO:0000259" key="7">
    <source>
        <dbReference type="PROSITE" id="PS50048"/>
    </source>
</evidence>
<dbReference type="InterPro" id="IPR001138">
    <property type="entry name" value="Zn2Cys6_DnaBD"/>
</dbReference>
<reference evidence="8" key="2">
    <citation type="submission" date="2021-02" db="EMBL/GenBank/DDBJ databases">
        <title>Aspergillus puulaauensis MK2 genome sequence.</title>
        <authorList>
            <person name="Futagami T."/>
            <person name="Mori K."/>
            <person name="Kadooka C."/>
            <person name="Tanaka T."/>
        </authorList>
    </citation>
    <scope>NUCLEOTIDE SEQUENCE</scope>
    <source>
        <strain evidence="8">MK2</strain>
    </source>
</reference>
<keyword evidence="9" id="KW-1185">Reference proteome</keyword>
<dbReference type="GO" id="GO:0000981">
    <property type="term" value="F:DNA-binding transcription factor activity, RNA polymerase II-specific"/>
    <property type="evidence" value="ECO:0007669"/>
    <property type="project" value="InterPro"/>
</dbReference>
<dbReference type="GeneID" id="64979756"/>
<reference evidence="8" key="1">
    <citation type="submission" date="2021-01" db="EMBL/GenBank/DDBJ databases">
        <authorList>
            <consortium name="Aspergillus puulaauensis MK2 genome sequencing consortium"/>
            <person name="Kazuki M."/>
            <person name="Futagami T."/>
        </authorList>
    </citation>
    <scope>NUCLEOTIDE SEQUENCE</scope>
    <source>
        <strain evidence="8">MK2</strain>
    </source>
</reference>
<keyword evidence="2" id="KW-0805">Transcription regulation</keyword>
<dbReference type="GO" id="GO:0003677">
    <property type="term" value="F:DNA binding"/>
    <property type="evidence" value="ECO:0007669"/>
    <property type="project" value="UniProtKB-KW"/>
</dbReference>
<dbReference type="OrthoDB" id="3037908at2759"/>
<dbReference type="InterPro" id="IPR050987">
    <property type="entry name" value="AtrR-like"/>
</dbReference>
<dbReference type="Proteomes" id="UP000654913">
    <property type="component" value="Chromosome 8"/>
</dbReference>
<dbReference type="RefSeq" id="XP_041561945.1">
    <property type="nucleotide sequence ID" value="XM_041696300.1"/>
</dbReference>
<dbReference type="AlphaFoldDB" id="A0A7R7Y064"/>
<name>A0A7R7Y064_9EURO</name>
<keyword evidence="5" id="KW-0539">Nucleus</keyword>
<protein>
    <recommendedName>
        <fullName evidence="7">Zn(2)-C6 fungal-type domain-containing protein</fullName>
    </recommendedName>
</protein>
<sequence length="593" mass="66138">MDSKRKRLSYACNHCRVKKTRCDEQQPSCRNCRIAGVQCITTDKRRAGAVVTHRRRSIADTPESQPHIQTLNTPVSASPPSTSHGRSAQCWDRSGWRSGRLPMMPRFVGGCMFEIMTEWLDLAFYRLRIPAPYPALPSMRASSQSGPAPAPALPPPAEMQTLGQTFRQTVCSILPFLSDAQISRICDSPAECPSDEALAYLIASVGMTDQTRKSSYINHCNTLLGHIVAERTLHSIQAILLFSIVLRSSDQITWAWDILALGISVAQSIGLNHPAGEQPNHERSNTWWCIYVFEKILTFETGRASSISDRVLSRSSTASSDMHTPTSAEKYKWACISLANTLHEMQDRAAGTWRREEWLPQTVDEAIEEKVRTGGELAMLLDRWWRGIPELKPGPAISDPASQQSAFLSFYYNYALILLNRSVLLIEPSEIHDVIERYGTGKPWKARIANGASICVEAAREMIKLTVAMVDSGLPSYLNTLTSPLPAVYVLAVHILRERRSLLVRADFELMKAGIAVIRQQYTRLEDGQRVDGVLSALEGYAEECLQGQVPLPFGASNSLSFMEPMLNTWGPSALDWAGWDWNDLSHLFESSE</sequence>
<evidence type="ECO:0000256" key="4">
    <source>
        <dbReference type="ARBA" id="ARBA00023163"/>
    </source>
</evidence>
<dbReference type="KEGG" id="apuu:APUU_80062S"/>
<evidence type="ECO:0000313" key="8">
    <source>
        <dbReference type="EMBL" id="BCS29759.1"/>
    </source>
</evidence>
<evidence type="ECO:0000256" key="2">
    <source>
        <dbReference type="ARBA" id="ARBA00023015"/>
    </source>
</evidence>
<dbReference type="PROSITE" id="PS00463">
    <property type="entry name" value="ZN2_CY6_FUNGAL_1"/>
    <property type="match status" value="1"/>
</dbReference>
<dbReference type="InterPro" id="IPR036864">
    <property type="entry name" value="Zn2-C6_fun-type_DNA-bd_sf"/>
</dbReference>
<keyword evidence="1" id="KW-0479">Metal-binding</keyword>
<evidence type="ECO:0000313" key="9">
    <source>
        <dbReference type="Proteomes" id="UP000654913"/>
    </source>
</evidence>
<dbReference type="InterPro" id="IPR007219">
    <property type="entry name" value="XnlR_reg_dom"/>
</dbReference>
<gene>
    <name evidence="8" type="ORF">APUU_80062S</name>
</gene>
<feature type="domain" description="Zn(2)-C6 fungal-type" evidence="7">
    <location>
        <begin position="11"/>
        <end position="41"/>
    </location>
</feature>
<organism evidence="8 9">
    <name type="scientific">Aspergillus puulaauensis</name>
    <dbReference type="NCBI Taxonomy" id="1220207"/>
    <lineage>
        <taxon>Eukaryota</taxon>
        <taxon>Fungi</taxon>
        <taxon>Dikarya</taxon>
        <taxon>Ascomycota</taxon>
        <taxon>Pezizomycotina</taxon>
        <taxon>Eurotiomycetes</taxon>
        <taxon>Eurotiomycetidae</taxon>
        <taxon>Eurotiales</taxon>
        <taxon>Aspergillaceae</taxon>
        <taxon>Aspergillus</taxon>
    </lineage>
</organism>
<dbReference type="SUPFAM" id="SSF57701">
    <property type="entry name" value="Zn2/Cys6 DNA-binding domain"/>
    <property type="match status" value="1"/>
</dbReference>
<dbReference type="CDD" id="cd12148">
    <property type="entry name" value="fungal_TF_MHR"/>
    <property type="match status" value="1"/>
</dbReference>
<dbReference type="PANTHER" id="PTHR46910">
    <property type="entry name" value="TRANSCRIPTION FACTOR PDR1"/>
    <property type="match status" value="1"/>
</dbReference>
<dbReference type="GO" id="GO:0008270">
    <property type="term" value="F:zinc ion binding"/>
    <property type="evidence" value="ECO:0007669"/>
    <property type="project" value="InterPro"/>
</dbReference>
<dbReference type="Pfam" id="PF00172">
    <property type="entry name" value="Zn_clus"/>
    <property type="match status" value="1"/>
</dbReference>
<dbReference type="SMART" id="SM00906">
    <property type="entry name" value="Fungal_trans"/>
    <property type="match status" value="1"/>
</dbReference>
<dbReference type="PROSITE" id="PS50048">
    <property type="entry name" value="ZN2_CY6_FUNGAL_2"/>
    <property type="match status" value="1"/>
</dbReference>
<accession>A0A7R7Y064</accession>
<feature type="region of interest" description="Disordered" evidence="6">
    <location>
        <begin position="138"/>
        <end position="158"/>
    </location>
</feature>
<feature type="compositionally biased region" description="Pro residues" evidence="6">
    <location>
        <begin position="148"/>
        <end position="157"/>
    </location>
</feature>
<dbReference type="GO" id="GO:0006351">
    <property type="term" value="P:DNA-templated transcription"/>
    <property type="evidence" value="ECO:0007669"/>
    <property type="project" value="InterPro"/>
</dbReference>
<evidence type="ECO:0000256" key="5">
    <source>
        <dbReference type="ARBA" id="ARBA00023242"/>
    </source>
</evidence>
<keyword evidence="4" id="KW-0804">Transcription</keyword>
<evidence type="ECO:0000256" key="3">
    <source>
        <dbReference type="ARBA" id="ARBA00023125"/>
    </source>
</evidence>
<keyword evidence="3" id="KW-0238">DNA-binding</keyword>
<proteinExistence type="predicted"/>
<dbReference type="Gene3D" id="4.10.240.10">
    <property type="entry name" value="Zn(2)-C6 fungal-type DNA-binding domain"/>
    <property type="match status" value="1"/>
</dbReference>
<dbReference type="Pfam" id="PF04082">
    <property type="entry name" value="Fungal_trans"/>
    <property type="match status" value="1"/>
</dbReference>
<dbReference type="SMART" id="SM00066">
    <property type="entry name" value="GAL4"/>
    <property type="match status" value="1"/>
</dbReference>